<feature type="compositionally biased region" description="Basic and acidic residues" evidence="1">
    <location>
        <begin position="43"/>
        <end position="77"/>
    </location>
</feature>
<keyword evidence="4" id="KW-1185">Reference proteome</keyword>
<feature type="chain" id="PRO_5020866560" evidence="2">
    <location>
        <begin position="22"/>
        <end position="77"/>
    </location>
</feature>
<evidence type="ECO:0000313" key="4">
    <source>
        <dbReference type="Proteomes" id="UP000293331"/>
    </source>
</evidence>
<name>A0A4Q5LR93_9SPHI</name>
<sequence length="77" mass="8584">MKKIIYIVLAIIAVGTFSCQKDNTAPTKQGDALKNSLSVSSKLKKDTTPPDFLRTKKDTTPPDFLKTRRDTTPPDFK</sequence>
<accession>A0A4Q5LR93</accession>
<dbReference type="RefSeq" id="WP_129874766.1">
    <property type="nucleotide sequence ID" value="NZ_SEWG01000001.1"/>
</dbReference>
<dbReference type="EMBL" id="SEWG01000001">
    <property type="protein sequence ID" value="RYU92036.1"/>
    <property type="molecule type" value="Genomic_DNA"/>
</dbReference>
<keyword evidence="2" id="KW-0732">Signal</keyword>
<dbReference type="AlphaFoldDB" id="A0A4Q5LR93"/>
<proteinExistence type="predicted"/>
<evidence type="ECO:0000256" key="1">
    <source>
        <dbReference type="SAM" id="MobiDB-lite"/>
    </source>
</evidence>
<gene>
    <name evidence="3" type="ORF">EWM62_00935</name>
</gene>
<protein>
    <submittedName>
        <fullName evidence="3">Uncharacterized protein</fullName>
    </submittedName>
</protein>
<comment type="caution">
    <text evidence="3">The sequence shown here is derived from an EMBL/GenBank/DDBJ whole genome shotgun (WGS) entry which is preliminary data.</text>
</comment>
<dbReference type="Proteomes" id="UP000293331">
    <property type="component" value="Unassembled WGS sequence"/>
</dbReference>
<feature type="region of interest" description="Disordered" evidence="1">
    <location>
        <begin position="36"/>
        <end position="77"/>
    </location>
</feature>
<dbReference type="PROSITE" id="PS51257">
    <property type="entry name" value="PROKAR_LIPOPROTEIN"/>
    <property type="match status" value="1"/>
</dbReference>
<organism evidence="3 4">
    <name type="scientific">Mucilaginibacter terrigena</name>
    <dbReference type="NCBI Taxonomy" id="2492395"/>
    <lineage>
        <taxon>Bacteria</taxon>
        <taxon>Pseudomonadati</taxon>
        <taxon>Bacteroidota</taxon>
        <taxon>Sphingobacteriia</taxon>
        <taxon>Sphingobacteriales</taxon>
        <taxon>Sphingobacteriaceae</taxon>
        <taxon>Mucilaginibacter</taxon>
    </lineage>
</organism>
<evidence type="ECO:0000256" key="2">
    <source>
        <dbReference type="SAM" id="SignalP"/>
    </source>
</evidence>
<evidence type="ECO:0000313" key="3">
    <source>
        <dbReference type="EMBL" id="RYU92036.1"/>
    </source>
</evidence>
<feature type="signal peptide" evidence="2">
    <location>
        <begin position="1"/>
        <end position="21"/>
    </location>
</feature>
<dbReference type="OrthoDB" id="799506at2"/>
<reference evidence="3 4" key="1">
    <citation type="submission" date="2019-02" db="EMBL/GenBank/DDBJ databases">
        <title>Bacterial novel species Mucilaginibacter sp. 17JY9-4 isolated from soil.</title>
        <authorList>
            <person name="Jung H.-Y."/>
        </authorList>
    </citation>
    <scope>NUCLEOTIDE SEQUENCE [LARGE SCALE GENOMIC DNA]</scope>
    <source>
        <strain evidence="3 4">17JY9-4</strain>
    </source>
</reference>